<dbReference type="InParanoid" id="A0A3N4L690"/>
<proteinExistence type="predicted"/>
<accession>A0A3N4L690</accession>
<keyword evidence="1" id="KW-0472">Membrane</keyword>
<dbReference type="Proteomes" id="UP000277580">
    <property type="component" value="Unassembled WGS sequence"/>
</dbReference>
<keyword evidence="1" id="KW-0812">Transmembrane</keyword>
<evidence type="ECO:0000313" key="2">
    <source>
        <dbReference type="EMBL" id="RPB17298.1"/>
    </source>
</evidence>
<protein>
    <submittedName>
        <fullName evidence="2">Uncharacterized protein</fullName>
    </submittedName>
</protein>
<keyword evidence="1" id="KW-1133">Transmembrane helix</keyword>
<dbReference type="EMBL" id="ML119106">
    <property type="protein sequence ID" value="RPB17298.1"/>
    <property type="molecule type" value="Genomic_DNA"/>
</dbReference>
<feature type="transmembrane region" description="Helical" evidence="1">
    <location>
        <begin position="94"/>
        <end position="114"/>
    </location>
</feature>
<keyword evidence="3" id="KW-1185">Reference proteome</keyword>
<gene>
    <name evidence="2" type="ORF">P167DRAFT_125186</name>
</gene>
<dbReference type="AlphaFoldDB" id="A0A3N4L690"/>
<organism evidence="2 3">
    <name type="scientific">Morchella conica CCBAS932</name>
    <dbReference type="NCBI Taxonomy" id="1392247"/>
    <lineage>
        <taxon>Eukaryota</taxon>
        <taxon>Fungi</taxon>
        <taxon>Dikarya</taxon>
        <taxon>Ascomycota</taxon>
        <taxon>Pezizomycotina</taxon>
        <taxon>Pezizomycetes</taxon>
        <taxon>Pezizales</taxon>
        <taxon>Morchellaceae</taxon>
        <taxon>Morchella</taxon>
    </lineage>
</organism>
<evidence type="ECO:0000256" key="1">
    <source>
        <dbReference type="SAM" id="Phobius"/>
    </source>
</evidence>
<evidence type="ECO:0000313" key="3">
    <source>
        <dbReference type="Proteomes" id="UP000277580"/>
    </source>
</evidence>
<sequence>MELDRWRCFMGVSSCFIRYIFDRCFREGFFSAFSFDFKGCNFSPFLFRSPFFFYEMASSLKTCHDTDSGQFYMYPVVAVIDLFGRYSPLYVLQFRVYSSFSAFYVAFSLVFLSVRVPSRR</sequence>
<name>A0A3N4L690_9PEZI</name>
<reference evidence="2 3" key="1">
    <citation type="journal article" date="2018" name="Nat. Ecol. Evol.">
        <title>Pezizomycetes genomes reveal the molecular basis of ectomycorrhizal truffle lifestyle.</title>
        <authorList>
            <person name="Murat C."/>
            <person name="Payen T."/>
            <person name="Noel B."/>
            <person name="Kuo A."/>
            <person name="Morin E."/>
            <person name="Chen J."/>
            <person name="Kohler A."/>
            <person name="Krizsan K."/>
            <person name="Balestrini R."/>
            <person name="Da Silva C."/>
            <person name="Montanini B."/>
            <person name="Hainaut M."/>
            <person name="Levati E."/>
            <person name="Barry K.W."/>
            <person name="Belfiori B."/>
            <person name="Cichocki N."/>
            <person name="Clum A."/>
            <person name="Dockter R.B."/>
            <person name="Fauchery L."/>
            <person name="Guy J."/>
            <person name="Iotti M."/>
            <person name="Le Tacon F."/>
            <person name="Lindquist E.A."/>
            <person name="Lipzen A."/>
            <person name="Malagnac F."/>
            <person name="Mello A."/>
            <person name="Molinier V."/>
            <person name="Miyauchi S."/>
            <person name="Poulain J."/>
            <person name="Riccioni C."/>
            <person name="Rubini A."/>
            <person name="Sitrit Y."/>
            <person name="Splivallo R."/>
            <person name="Traeger S."/>
            <person name="Wang M."/>
            <person name="Zifcakova L."/>
            <person name="Wipf D."/>
            <person name="Zambonelli A."/>
            <person name="Paolocci F."/>
            <person name="Nowrousian M."/>
            <person name="Ottonello S."/>
            <person name="Baldrian P."/>
            <person name="Spatafora J.W."/>
            <person name="Henrissat B."/>
            <person name="Nagy L.G."/>
            <person name="Aury J.M."/>
            <person name="Wincker P."/>
            <person name="Grigoriev I.V."/>
            <person name="Bonfante P."/>
            <person name="Martin F.M."/>
        </authorList>
    </citation>
    <scope>NUCLEOTIDE SEQUENCE [LARGE SCALE GENOMIC DNA]</scope>
    <source>
        <strain evidence="2 3">CCBAS932</strain>
    </source>
</reference>